<dbReference type="InterPro" id="IPR000326">
    <property type="entry name" value="PAP2/HPO"/>
</dbReference>
<dbReference type="AlphaFoldDB" id="A0A223D186"/>
<gene>
    <name evidence="3" type="ORF">CIG75_10510</name>
</gene>
<feature type="transmembrane region" description="Helical" evidence="1">
    <location>
        <begin position="31"/>
        <end position="46"/>
    </location>
</feature>
<keyword evidence="1" id="KW-1133">Transmembrane helix</keyword>
<dbReference type="Gene3D" id="1.20.144.10">
    <property type="entry name" value="Phosphatidic acid phosphatase type 2/haloperoxidase"/>
    <property type="match status" value="1"/>
</dbReference>
<evidence type="ECO:0000313" key="3">
    <source>
        <dbReference type="EMBL" id="ASS75380.1"/>
    </source>
</evidence>
<dbReference type="InterPro" id="IPR036938">
    <property type="entry name" value="PAP2/HPO_sf"/>
</dbReference>
<dbReference type="InterPro" id="IPR052185">
    <property type="entry name" value="IPC_Synthase-Related"/>
</dbReference>
<protein>
    <recommendedName>
        <fullName evidence="2">Phosphatidic acid phosphatase type 2/haloperoxidase domain-containing protein</fullName>
    </recommendedName>
</protein>
<feature type="transmembrane region" description="Helical" evidence="1">
    <location>
        <begin position="229"/>
        <end position="249"/>
    </location>
</feature>
<feature type="domain" description="Phosphatidic acid phosphatase type 2/haloperoxidase" evidence="2">
    <location>
        <begin position="158"/>
        <end position="270"/>
    </location>
</feature>
<dbReference type="SMART" id="SM00014">
    <property type="entry name" value="acidPPc"/>
    <property type="match status" value="1"/>
</dbReference>
<evidence type="ECO:0000259" key="2">
    <source>
        <dbReference type="SMART" id="SM00014"/>
    </source>
</evidence>
<reference evidence="3 4" key="1">
    <citation type="journal article" date="2015" name="Int. J. Syst. Evol. Microbiol.">
        <title>Tumebacillus algifaecis sp. nov., isolated from decomposing algal scum.</title>
        <authorList>
            <person name="Wu Y.F."/>
            <person name="Zhang B."/>
            <person name="Xing P."/>
            <person name="Wu Q.L."/>
            <person name="Liu S.J."/>
        </authorList>
    </citation>
    <scope>NUCLEOTIDE SEQUENCE [LARGE SCALE GENOMIC DNA]</scope>
    <source>
        <strain evidence="3 4">THMBR28</strain>
    </source>
</reference>
<dbReference type="EMBL" id="CP022657">
    <property type="protein sequence ID" value="ASS75380.1"/>
    <property type="molecule type" value="Genomic_DNA"/>
</dbReference>
<accession>A0A223D186</accession>
<dbReference type="SUPFAM" id="SSF48317">
    <property type="entry name" value="Acid phosphatase/Vanadium-dependent haloperoxidase"/>
    <property type="match status" value="1"/>
</dbReference>
<dbReference type="Pfam" id="PF01569">
    <property type="entry name" value="PAP2"/>
    <property type="match status" value="1"/>
</dbReference>
<feature type="transmembrane region" description="Helical" evidence="1">
    <location>
        <begin position="152"/>
        <end position="171"/>
    </location>
</feature>
<dbReference type="PANTHER" id="PTHR31310:SF7">
    <property type="entry name" value="PA-PHOSPHATASE RELATED-FAMILY PROTEIN DDB_G0268928"/>
    <property type="match status" value="1"/>
</dbReference>
<dbReference type="Proteomes" id="UP000214688">
    <property type="component" value="Chromosome"/>
</dbReference>
<sequence length="318" mass="37290">MFVLVLKKVSFPVLIAATAAVLFAVFQVQSWGMYSLVVLLLALLGTKQDANEISWRKFLPAGFITLFAFYMIYKYGGPMWNEVISFQTKNIRHFFQWNEWFNSIPFNDAAWARVWQPEWLTNYLAWVYMNGFTLSYWICVIRAFFTKDVKRLALYSLAGYLLQVPLILPFYNTILLQEVWFVQGTPDLLARPLTPEQQFTTAWNCFPSMHTSIAFAAILLSLREKSRWYKWVIGFYCWSIIFSTLYLKIHWVIDMFAGMLFAYGCVKLADLIVNSKWFARFVERFLALGEWLQEGRMPTQSARVEVATAEKEDERDVK</sequence>
<feature type="transmembrane region" description="Helical" evidence="1">
    <location>
        <begin position="58"/>
        <end position="76"/>
    </location>
</feature>
<keyword evidence="1" id="KW-0472">Membrane</keyword>
<organism evidence="3 4">
    <name type="scientific">Tumebacillus algifaecis</name>
    <dbReference type="NCBI Taxonomy" id="1214604"/>
    <lineage>
        <taxon>Bacteria</taxon>
        <taxon>Bacillati</taxon>
        <taxon>Bacillota</taxon>
        <taxon>Bacilli</taxon>
        <taxon>Bacillales</taxon>
        <taxon>Alicyclobacillaceae</taxon>
        <taxon>Tumebacillus</taxon>
    </lineage>
</organism>
<evidence type="ECO:0000313" key="4">
    <source>
        <dbReference type="Proteomes" id="UP000214688"/>
    </source>
</evidence>
<dbReference type="PANTHER" id="PTHR31310">
    <property type="match status" value="1"/>
</dbReference>
<feature type="transmembrane region" description="Helical" evidence="1">
    <location>
        <begin position="201"/>
        <end position="222"/>
    </location>
</feature>
<keyword evidence="4" id="KW-1185">Reference proteome</keyword>
<proteinExistence type="predicted"/>
<name>A0A223D186_9BACL</name>
<keyword evidence="1" id="KW-0812">Transmembrane</keyword>
<dbReference type="KEGG" id="tab:CIG75_10510"/>
<feature type="transmembrane region" description="Helical" evidence="1">
    <location>
        <begin position="123"/>
        <end position="145"/>
    </location>
</feature>
<evidence type="ECO:0000256" key="1">
    <source>
        <dbReference type="SAM" id="Phobius"/>
    </source>
</evidence>